<proteinExistence type="predicted"/>
<gene>
    <name evidence="2" type="ORF">EYZ11_000291</name>
</gene>
<dbReference type="Proteomes" id="UP000308092">
    <property type="component" value="Unassembled WGS sequence"/>
</dbReference>
<organism evidence="2 3">
    <name type="scientific">Aspergillus tanneri</name>
    <dbReference type="NCBI Taxonomy" id="1220188"/>
    <lineage>
        <taxon>Eukaryota</taxon>
        <taxon>Fungi</taxon>
        <taxon>Dikarya</taxon>
        <taxon>Ascomycota</taxon>
        <taxon>Pezizomycotina</taxon>
        <taxon>Eurotiomycetes</taxon>
        <taxon>Eurotiomycetidae</taxon>
        <taxon>Eurotiales</taxon>
        <taxon>Aspergillaceae</taxon>
        <taxon>Aspergillus</taxon>
        <taxon>Aspergillus subgen. Circumdati</taxon>
    </lineage>
</organism>
<dbReference type="EMBL" id="SOSA01000004">
    <property type="protein sequence ID" value="THD00241.1"/>
    <property type="molecule type" value="Genomic_DNA"/>
</dbReference>
<dbReference type="PANTHER" id="PTHR39175">
    <property type="entry name" value="FAMILY PROTEIN, PUTATIVE (AFU_ORTHOLOGUE AFUA_3G15060)-RELATED"/>
    <property type="match status" value="1"/>
</dbReference>
<dbReference type="Pfam" id="PF00903">
    <property type="entry name" value="Glyoxalase"/>
    <property type="match status" value="1"/>
</dbReference>
<accession>A0A4V6RQZ7</accession>
<dbReference type="PROSITE" id="PS51819">
    <property type="entry name" value="VOC"/>
    <property type="match status" value="1"/>
</dbReference>
<evidence type="ECO:0000313" key="3">
    <source>
        <dbReference type="Proteomes" id="UP000308092"/>
    </source>
</evidence>
<dbReference type="AlphaFoldDB" id="A0A4V6RQZ7"/>
<dbReference type="InterPro" id="IPR029068">
    <property type="entry name" value="Glyas_Bleomycin-R_OHBP_Dase"/>
</dbReference>
<evidence type="ECO:0000259" key="1">
    <source>
        <dbReference type="PROSITE" id="PS51819"/>
    </source>
</evidence>
<dbReference type="InterPro" id="IPR037523">
    <property type="entry name" value="VOC_core"/>
</dbReference>
<reference evidence="2 3" key="1">
    <citation type="submission" date="2019-03" db="EMBL/GenBank/DDBJ databases">
        <title>The genome sequence of a newly discovered highly antifungal drug resistant Aspergillus species, Aspergillus tanneri NIH 1004.</title>
        <authorList>
            <person name="Mounaud S."/>
            <person name="Singh I."/>
            <person name="Joardar V."/>
            <person name="Pakala S."/>
            <person name="Pakala S."/>
            <person name="Venepally P."/>
            <person name="Hoover J."/>
            <person name="Nierman W."/>
            <person name="Chung J."/>
            <person name="Losada L."/>
        </authorList>
    </citation>
    <scope>NUCLEOTIDE SEQUENCE [LARGE SCALE GENOMIC DNA]</scope>
    <source>
        <strain evidence="2 3">NIH1004</strain>
    </source>
</reference>
<protein>
    <recommendedName>
        <fullName evidence="1">VOC domain-containing protein</fullName>
    </recommendedName>
</protein>
<dbReference type="SUPFAM" id="SSF54593">
    <property type="entry name" value="Glyoxalase/Bleomycin resistance protein/Dihydroxybiphenyl dioxygenase"/>
    <property type="match status" value="1"/>
</dbReference>
<keyword evidence="3" id="KW-1185">Reference proteome</keyword>
<dbReference type="InterPro" id="IPR004360">
    <property type="entry name" value="Glyas_Fos-R_dOase_dom"/>
</dbReference>
<dbReference type="VEuPathDB" id="FungiDB:EYZ11_000291"/>
<comment type="caution">
    <text evidence="2">The sequence shown here is derived from an EMBL/GenBank/DDBJ whole genome shotgun (WGS) entry which is preliminary data.</text>
</comment>
<sequence>MITGISHINLLVPEGTLDQARRFYCDTLGLTSVPVPSLQKHTTAWFNINESQQVHIAFGTNDPDSPRHPCFRVGSPDELNRLKQRIWDHHVQGGDAAPLAADKPGEMTKEYPTRFFARDYAGNRLEFSL</sequence>
<name>A0A4V6RQZ7_9EURO</name>
<dbReference type="Gene3D" id="3.10.180.10">
    <property type="entry name" value="2,3-Dihydroxybiphenyl 1,2-Dioxygenase, domain 1"/>
    <property type="match status" value="1"/>
</dbReference>
<feature type="domain" description="VOC" evidence="1">
    <location>
        <begin position="4"/>
        <end position="129"/>
    </location>
</feature>
<dbReference type="PANTHER" id="PTHR39175:SF1">
    <property type="entry name" value="FAMILY PROTEIN, PUTATIVE (AFU_ORTHOLOGUE AFUA_3G15060)-RELATED"/>
    <property type="match status" value="1"/>
</dbReference>
<evidence type="ECO:0000313" key="2">
    <source>
        <dbReference type="EMBL" id="THD00241.1"/>
    </source>
</evidence>